<proteinExistence type="inferred from homology"/>
<organism evidence="5 6">
    <name type="scientific">Brochothrix thermosphacta</name>
    <name type="common">Microbacterium thermosphactum</name>
    <dbReference type="NCBI Taxonomy" id="2756"/>
    <lineage>
        <taxon>Bacteria</taxon>
        <taxon>Bacillati</taxon>
        <taxon>Bacillota</taxon>
        <taxon>Bacilli</taxon>
        <taxon>Bacillales</taxon>
        <taxon>Listeriaceae</taxon>
        <taxon>Brochothrix</taxon>
    </lineage>
</organism>
<dbReference type="Pfam" id="PF00166">
    <property type="entry name" value="Cpn10"/>
    <property type="match status" value="1"/>
</dbReference>
<dbReference type="GO" id="GO:0046872">
    <property type="term" value="F:metal ion binding"/>
    <property type="evidence" value="ECO:0007669"/>
    <property type="project" value="TreeGrafter"/>
</dbReference>
<keyword evidence="3" id="KW-0963">Cytoplasm</keyword>
<dbReference type="HAMAP" id="MF_00580">
    <property type="entry name" value="CH10"/>
    <property type="match status" value="1"/>
</dbReference>
<evidence type="ECO:0000256" key="4">
    <source>
        <dbReference type="RuleBase" id="RU000535"/>
    </source>
</evidence>
<evidence type="ECO:0000313" key="5">
    <source>
        <dbReference type="EMBL" id="SPP26185.1"/>
    </source>
</evidence>
<dbReference type="PROSITE" id="PS00681">
    <property type="entry name" value="CHAPERONINS_CPN10"/>
    <property type="match status" value="1"/>
</dbReference>
<keyword evidence="2 3" id="KW-0143">Chaperone</keyword>
<gene>
    <name evidence="3 5" type="primary">groES</name>
    <name evidence="3" type="synonym">groS</name>
    <name evidence="5" type="ORF">BTBSAS_10317</name>
</gene>
<dbReference type="RefSeq" id="WP_069119563.1">
    <property type="nucleotide sequence ID" value="NZ_CBCPHX010000002.1"/>
</dbReference>
<dbReference type="GO" id="GO:0005737">
    <property type="term" value="C:cytoplasm"/>
    <property type="evidence" value="ECO:0007669"/>
    <property type="project" value="UniProtKB-SubCell"/>
</dbReference>
<dbReference type="NCBIfam" id="NF001527">
    <property type="entry name" value="PRK00364.1-2"/>
    <property type="match status" value="1"/>
</dbReference>
<evidence type="ECO:0000313" key="6">
    <source>
        <dbReference type="Proteomes" id="UP000270190"/>
    </source>
</evidence>
<dbReference type="InterPro" id="IPR020818">
    <property type="entry name" value="Chaperonin_GroES"/>
</dbReference>
<accession>A0A2X0S2Z3</accession>
<dbReference type="SUPFAM" id="SSF50129">
    <property type="entry name" value="GroES-like"/>
    <property type="match status" value="1"/>
</dbReference>
<sequence>MLKPLGDRVVIEIIETEQKMIGGIVLPDSAKEKPSEGIVVATGAGRSLENGTKTTLETKVGDRIVFSKYSGTEVKYDDKEYLILREDDILAIVE</sequence>
<dbReference type="NCBIfam" id="NF001533">
    <property type="entry name" value="PRK00364.2-4"/>
    <property type="match status" value="1"/>
</dbReference>
<name>A0A2X0S2Z3_BROTH</name>
<dbReference type="GO" id="GO:0044183">
    <property type="term" value="F:protein folding chaperone"/>
    <property type="evidence" value="ECO:0007669"/>
    <property type="project" value="InterPro"/>
</dbReference>
<comment type="subcellular location">
    <subcellularLocation>
        <location evidence="3">Cytoplasm</location>
    </subcellularLocation>
</comment>
<evidence type="ECO:0000256" key="2">
    <source>
        <dbReference type="ARBA" id="ARBA00023186"/>
    </source>
</evidence>
<reference evidence="6" key="1">
    <citation type="submission" date="2018-04" db="EMBL/GenBank/DDBJ databases">
        <authorList>
            <person name="Illikoud N."/>
        </authorList>
    </citation>
    <scope>NUCLEOTIDE SEQUENCE [LARGE SCALE GENOMIC DNA]</scope>
</reference>
<dbReference type="PANTHER" id="PTHR10772">
    <property type="entry name" value="10 KDA HEAT SHOCK PROTEIN"/>
    <property type="match status" value="1"/>
</dbReference>
<dbReference type="NCBIfam" id="NF001531">
    <property type="entry name" value="PRK00364.2-2"/>
    <property type="match status" value="1"/>
</dbReference>
<dbReference type="GO" id="GO:0051087">
    <property type="term" value="F:protein-folding chaperone binding"/>
    <property type="evidence" value="ECO:0007669"/>
    <property type="project" value="TreeGrafter"/>
</dbReference>
<dbReference type="NCBIfam" id="NF001534">
    <property type="entry name" value="PRK00364.2-5"/>
    <property type="match status" value="1"/>
</dbReference>
<dbReference type="InterPro" id="IPR018369">
    <property type="entry name" value="Chaprnonin_Cpn10_CS"/>
</dbReference>
<protein>
    <recommendedName>
        <fullName evidence="3">Co-chaperonin GroES</fullName>
    </recommendedName>
    <alternativeName>
        <fullName evidence="3">10 kDa chaperonin</fullName>
    </alternativeName>
    <alternativeName>
        <fullName evidence="3">Chaperonin-10</fullName>
        <shortName evidence="3">Cpn10</shortName>
    </alternativeName>
</protein>
<dbReference type="Proteomes" id="UP000270190">
    <property type="component" value="Unassembled WGS sequence"/>
</dbReference>
<dbReference type="InterPro" id="IPR037124">
    <property type="entry name" value="Chaperonin_GroES_sf"/>
</dbReference>
<dbReference type="Gene3D" id="2.30.33.40">
    <property type="entry name" value="GroES chaperonin"/>
    <property type="match status" value="1"/>
</dbReference>
<comment type="subunit">
    <text evidence="3">Heptamer of 7 subunits arranged in a ring. Interacts with the chaperonin GroEL.</text>
</comment>
<comment type="function">
    <text evidence="3 4">Together with the chaperonin GroEL, plays an essential role in assisting protein folding. The GroEL-GroES system forms a nano-cage that allows encapsulation of the non-native substrate proteins and provides a physical environment optimized to promote and accelerate protein folding. GroES binds to the apical surface of the GroEL ring, thereby capping the opening of the GroEL channel.</text>
</comment>
<comment type="similarity">
    <text evidence="1 3 4">Belongs to the GroES chaperonin family.</text>
</comment>
<dbReference type="FunFam" id="2.30.33.40:FF:000001">
    <property type="entry name" value="10 kDa chaperonin"/>
    <property type="match status" value="1"/>
</dbReference>
<dbReference type="PRINTS" id="PR00297">
    <property type="entry name" value="CHAPERONIN10"/>
</dbReference>
<evidence type="ECO:0000256" key="1">
    <source>
        <dbReference type="ARBA" id="ARBA00006975"/>
    </source>
</evidence>
<dbReference type="EMBL" id="OUNC01000001">
    <property type="protein sequence ID" value="SPP26185.1"/>
    <property type="molecule type" value="Genomic_DNA"/>
</dbReference>
<dbReference type="GO" id="GO:0005524">
    <property type="term" value="F:ATP binding"/>
    <property type="evidence" value="ECO:0007669"/>
    <property type="project" value="InterPro"/>
</dbReference>
<dbReference type="CDD" id="cd00320">
    <property type="entry name" value="cpn10"/>
    <property type="match status" value="1"/>
</dbReference>
<evidence type="ECO:0000256" key="3">
    <source>
        <dbReference type="HAMAP-Rule" id="MF_00580"/>
    </source>
</evidence>
<dbReference type="PANTHER" id="PTHR10772:SF58">
    <property type="entry name" value="CO-CHAPERONIN GROES"/>
    <property type="match status" value="1"/>
</dbReference>
<dbReference type="AlphaFoldDB" id="A0A2X0S2Z3"/>
<dbReference type="SMART" id="SM00883">
    <property type="entry name" value="Cpn10"/>
    <property type="match status" value="1"/>
</dbReference>
<dbReference type="InterPro" id="IPR011032">
    <property type="entry name" value="GroES-like_sf"/>
</dbReference>
<dbReference type="GO" id="GO:0051082">
    <property type="term" value="F:unfolded protein binding"/>
    <property type="evidence" value="ECO:0007669"/>
    <property type="project" value="TreeGrafter"/>
</dbReference>
<dbReference type="GeneID" id="66536693"/>